<dbReference type="InterPro" id="IPR050882">
    <property type="entry name" value="Prepilin_peptidase/N-MTase"/>
</dbReference>
<evidence type="ECO:0000313" key="10">
    <source>
        <dbReference type="EMBL" id="RIE06318.1"/>
    </source>
</evidence>
<keyword evidence="3" id="KW-1003">Cell membrane</keyword>
<feature type="domain" description="Prepilin peptidase A24 N-terminal" evidence="9">
    <location>
        <begin position="42"/>
        <end position="123"/>
    </location>
</feature>
<feature type="transmembrane region" description="Helical" evidence="7">
    <location>
        <begin position="107"/>
        <end position="125"/>
    </location>
</feature>
<evidence type="ECO:0000256" key="2">
    <source>
        <dbReference type="ARBA" id="ARBA00005801"/>
    </source>
</evidence>
<keyword evidence="11" id="KW-1185">Reference proteome</keyword>
<gene>
    <name evidence="10" type="ORF">SMC7_02770</name>
</gene>
<dbReference type="Pfam" id="PF06750">
    <property type="entry name" value="A24_N_bact"/>
    <property type="match status" value="1"/>
</dbReference>
<evidence type="ECO:0000256" key="1">
    <source>
        <dbReference type="ARBA" id="ARBA00004651"/>
    </source>
</evidence>
<keyword evidence="6 7" id="KW-0472">Membrane</keyword>
<protein>
    <submittedName>
        <fullName evidence="10">Prepilin peptidase</fullName>
    </submittedName>
</protein>
<evidence type="ECO:0000256" key="4">
    <source>
        <dbReference type="ARBA" id="ARBA00022692"/>
    </source>
</evidence>
<comment type="similarity">
    <text evidence="2">Belongs to the peptidase A24 family.</text>
</comment>
<feature type="transmembrane region" description="Helical" evidence="7">
    <location>
        <begin position="218"/>
        <end position="245"/>
    </location>
</feature>
<accession>A0A398D0P9</accession>
<feature type="domain" description="Prepilin type IV endopeptidase peptidase" evidence="8">
    <location>
        <begin position="136"/>
        <end position="239"/>
    </location>
</feature>
<evidence type="ECO:0000256" key="7">
    <source>
        <dbReference type="SAM" id="Phobius"/>
    </source>
</evidence>
<reference evidence="10 11" key="1">
    <citation type="submission" date="2018-09" db="EMBL/GenBank/DDBJ databases">
        <title>Discovery and Ecogenomic Context for Candidatus Cryosericales, a Global Caldiserica Order Active in Thawing Permafrost.</title>
        <authorList>
            <person name="Martinez M.A."/>
            <person name="Woodcroft B.J."/>
            <person name="Ignacio Espinoza J.C."/>
            <person name="Zayed A."/>
            <person name="Singleton C.M."/>
            <person name="Boyd J."/>
            <person name="Li Y.-F."/>
            <person name="Purvine S."/>
            <person name="Maughan H."/>
            <person name="Hodgkins S.B."/>
            <person name="Anderson D."/>
            <person name="Sederholm M."/>
            <person name="Temperton B."/>
            <person name="Saleska S.R."/>
            <person name="Tyson G.W."/>
            <person name="Rich V.I."/>
        </authorList>
    </citation>
    <scope>NUCLEOTIDE SEQUENCE [LARGE SCALE GENOMIC DNA]</scope>
    <source>
        <strain evidence="10 11">SMC7</strain>
    </source>
</reference>
<feature type="transmembrane region" description="Helical" evidence="7">
    <location>
        <begin position="257"/>
        <end position="278"/>
    </location>
</feature>
<dbReference type="PANTHER" id="PTHR30487:SF0">
    <property type="entry name" value="PREPILIN LEADER PEPTIDASE_N-METHYLTRANSFERASE-RELATED"/>
    <property type="match status" value="1"/>
</dbReference>
<dbReference type="GO" id="GO:0004190">
    <property type="term" value="F:aspartic-type endopeptidase activity"/>
    <property type="evidence" value="ECO:0007669"/>
    <property type="project" value="InterPro"/>
</dbReference>
<dbReference type="AlphaFoldDB" id="A0A398D0P9"/>
<dbReference type="InterPro" id="IPR010627">
    <property type="entry name" value="Prepilin_pept_A24_N"/>
</dbReference>
<feature type="transmembrane region" description="Helical" evidence="7">
    <location>
        <begin position="165"/>
        <end position="198"/>
    </location>
</feature>
<dbReference type="RefSeq" id="WP_119088854.1">
    <property type="nucleotide sequence ID" value="NZ_QXIS01000015.1"/>
</dbReference>
<dbReference type="Pfam" id="PF01478">
    <property type="entry name" value="Peptidase_A24"/>
    <property type="match status" value="1"/>
</dbReference>
<dbReference type="OrthoDB" id="9789291at2"/>
<dbReference type="PANTHER" id="PTHR30487">
    <property type="entry name" value="TYPE 4 PREPILIN-LIKE PROTEINS LEADER PEPTIDE-PROCESSING ENZYME"/>
    <property type="match status" value="1"/>
</dbReference>
<evidence type="ECO:0000259" key="8">
    <source>
        <dbReference type="Pfam" id="PF01478"/>
    </source>
</evidence>
<evidence type="ECO:0000256" key="5">
    <source>
        <dbReference type="ARBA" id="ARBA00022989"/>
    </source>
</evidence>
<sequence>MQRSEMVWCGSERTKECRQDGLLVTGLMGVFPEVVYLAVCFIAGTFMGSFVGVLTYRIPRDEQWVKGRSVCPACGHQLGALDLVPVWSYVFLRGRCRYCHAAIGARYLWTEVCTGLLFVGLGWGLGWSVDALKFAIMTVLALAVGIIDFETGLVPDTVVLPGTAIGLVFGVLAGWHGLLGAAGGGAIGAGLFAVIILFSRGGMGWGDATLGLMLGVFLGWRLSVVFLALAFIIGASVGIVLMVFFKKKGKDSMPFGPAMAVGAYVAAVTGNDLITWYLTTLFHR</sequence>
<dbReference type="EMBL" id="QXIS01000015">
    <property type="protein sequence ID" value="RIE06318.1"/>
    <property type="molecule type" value="Genomic_DNA"/>
</dbReference>
<proteinExistence type="inferred from homology"/>
<dbReference type="Gene3D" id="1.20.120.1220">
    <property type="match status" value="1"/>
</dbReference>
<name>A0A398D0P9_9BACT</name>
<keyword evidence="5 7" id="KW-1133">Transmembrane helix</keyword>
<dbReference type="GO" id="GO:0006465">
    <property type="term" value="P:signal peptide processing"/>
    <property type="evidence" value="ECO:0007669"/>
    <property type="project" value="TreeGrafter"/>
</dbReference>
<evidence type="ECO:0000259" key="9">
    <source>
        <dbReference type="Pfam" id="PF06750"/>
    </source>
</evidence>
<feature type="transmembrane region" description="Helical" evidence="7">
    <location>
        <begin position="34"/>
        <end position="56"/>
    </location>
</feature>
<evidence type="ECO:0000256" key="6">
    <source>
        <dbReference type="ARBA" id="ARBA00023136"/>
    </source>
</evidence>
<comment type="subcellular location">
    <subcellularLocation>
        <location evidence="1">Cell membrane</location>
        <topology evidence="1">Multi-pass membrane protein</topology>
    </subcellularLocation>
</comment>
<evidence type="ECO:0000313" key="11">
    <source>
        <dbReference type="Proteomes" id="UP000266328"/>
    </source>
</evidence>
<comment type="caution">
    <text evidence="10">The sequence shown here is derived from an EMBL/GenBank/DDBJ whole genome shotgun (WGS) entry which is preliminary data.</text>
</comment>
<dbReference type="InterPro" id="IPR000045">
    <property type="entry name" value="Prepilin_IV_endopep_pep"/>
</dbReference>
<organism evidence="10 11">
    <name type="scientific">Candidatus Cryosericum terrychapinii</name>
    <dbReference type="NCBI Taxonomy" id="2290919"/>
    <lineage>
        <taxon>Bacteria</taxon>
        <taxon>Pseudomonadati</taxon>
        <taxon>Caldisericota/Cryosericota group</taxon>
        <taxon>Candidatus Cryosericota</taxon>
        <taxon>Candidatus Cryosericia</taxon>
        <taxon>Candidatus Cryosericales</taxon>
        <taxon>Candidatus Cryosericaceae</taxon>
        <taxon>Candidatus Cryosericum</taxon>
    </lineage>
</organism>
<dbReference type="Proteomes" id="UP000266328">
    <property type="component" value="Unassembled WGS sequence"/>
</dbReference>
<dbReference type="GO" id="GO:0005886">
    <property type="term" value="C:plasma membrane"/>
    <property type="evidence" value="ECO:0007669"/>
    <property type="project" value="UniProtKB-SubCell"/>
</dbReference>
<evidence type="ECO:0000256" key="3">
    <source>
        <dbReference type="ARBA" id="ARBA00022475"/>
    </source>
</evidence>
<keyword evidence="4 7" id="KW-0812">Transmembrane</keyword>